<dbReference type="Proteomes" id="UP000184452">
    <property type="component" value="Unassembled WGS sequence"/>
</dbReference>
<keyword evidence="2" id="KW-1185">Reference proteome</keyword>
<dbReference type="AlphaFoldDB" id="A0A1M6RE85"/>
<organism evidence="1 2">
    <name type="scientific">Nocardiopsis flavescens</name>
    <dbReference type="NCBI Taxonomy" id="758803"/>
    <lineage>
        <taxon>Bacteria</taxon>
        <taxon>Bacillati</taxon>
        <taxon>Actinomycetota</taxon>
        <taxon>Actinomycetes</taxon>
        <taxon>Streptosporangiales</taxon>
        <taxon>Nocardiopsidaceae</taxon>
        <taxon>Nocardiopsis</taxon>
    </lineage>
</organism>
<accession>A0A1M6RE85</accession>
<evidence type="ECO:0000313" key="2">
    <source>
        <dbReference type="Proteomes" id="UP000184452"/>
    </source>
</evidence>
<evidence type="ECO:0000313" key="1">
    <source>
        <dbReference type="EMBL" id="SHK30784.1"/>
    </source>
</evidence>
<reference evidence="1 2" key="1">
    <citation type="submission" date="2016-11" db="EMBL/GenBank/DDBJ databases">
        <authorList>
            <person name="Jaros S."/>
            <person name="Januszkiewicz K."/>
            <person name="Wedrychowicz H."/>
        </authorList>
    </citation>
    <scope>NUCLEOTIDE SEQUENCE [LARGE SCALE GENOMIC DNA]</scope>
    <source>
        <strain evidence="1 2">CGMCC 4.5723</strain>
    </source>
</reference>
<sequence length="29" mass="3132">MLLTLAIVLAYLVLAALLLTPANPLRKEP</sequence>
<proteinExistence type="predicted"/>
<name>A0A1M6RE85_9ACTN</name>
<gene>
    <name evidence="1" type="ORF">SAMN05421803_11771</name>
</gene>
<protein>
    <submittedName>
        <fullName evidence="1">Uncharacterized protein</fullName>
    </submittedName>
</protein>
<dbReference type="EMBL" id="FQZK01000017">
    <property type="protein sequence ID" value="SHK30784.1"/>
    <property type="molecule type" value="Genomic_DNA"/>
</dbReference>